<evidence type="ECO:0000313" key="1">
    <source>
        <dbReference type="EMBL" id="MBB3892859.1"/>
    </source>
</evidence>
<reference evidence="1 2" key="1">
    <citation type="submission" date="2020-08" db="EMBL/GenBank/DDBJ databases">
        <title>Genomic Encyclopedia of Type Strains, Phase IV (KMG-IV): sequencing the most valuable type-strain genomes for metagenomic binning, comparative biology and taxonomic classification.</title>
        <authorList>
            <person name="Goeker M."/>
        </authorList>
    </citation>
    <scope>NUCLEOTIDE SEQUENCE [LARGE SCALE GENOMIC DNA]</scope>
    <source>
        <strain evidence="1 2">DSM 21793</strain>
    </source>
</reference>
<dbReference type="EMBL" id="JACIDK010000006">
    <property type="protein sequence ID" value="MBB3892859.1"/>
    <property type="molecule type" value="Genomic_DNA"/>
</dbReference>
<dbReference type="Proteomes" id="UP000530564">
    <property type="component" value="Unassembled WGS sequence"/>
</dbReference>
<name>A0A840A4F0_9CAUL</name>
<evidence type="ECO:0000313" key="2">
    <source>
        <dbReference type="Proteomes" id="UP000530564"/>
    </source>
</evidence>
<comment type="caution">
    <text evidence="1">The sequence shown here is derived from an EMBL/GenBank/DDBJ whole genome shotgun (WGS) entry which is preliminary data.</text>
</comment>
<protein>
    <submittedName>
        <fullName evidence="1">Uncharacterized protein</fullName>
    </submittedName>
</protein>
<proteinExistence type="predicted"/>
<accession>A0A840A4F0</accession>
<gene>
    <name evidence="1" type="ORF">GGQ61_003597</name>
</gene>
<organism evidence="1 2">
    <name type="scientific">Phenylobacterium haematophilum</name>
    <dbReference type="NCBI Taxonomy" id="98513"/>
    <lineage>
        <taxon>Bacteria</taxon>
        <taxon>Pseudomonadati</taxon>
        <taxon>Pseudomonadota</taxon>
        <taxon>Alphaproteobacteria</taxon>
        <taxon>Caulobacterales</taxon>
        <taxon>Caulobacteraceae</taxon>
        <taxon>Phenylobacterium</taxon>
    </lineage>
</organism>
<sequence length="178" mass="18953">MSTSPTADADPSDTETLRTFQVVAAQEMPFYCSFTVEAADPDAALARAKAMLLAEAGMLTEREPEGAHSLRIVALQEDDQDPIFADVSLDPDAPLWPGPAFRTAVLATSSALAALIISLGEAESYPAELDRLAANLRLLHLDCEGAAALAAARRTEAPDAWVDKVLEWAWAQMDGGAR</sequence>
<dbReference type="RefSeq" id="WP_183775817.1">
    <property type="nucleotide sequence ID" value="NZ_JACIDK010000006.1"/>
</dbReference>
<dbReference type="AlphaFoldDB" id="A0A840A4F0"/>
<keyword evidence="2" id="KW-1185">Reference proteome</keyword>